<protein>
    <recommendedName>
        <fullName evidence="5">ABC transporter domain-containing protein</fullName>
    </recommendedName>
</protein>
<evidence type="ECO:0000313" key="6">
    <source>
        <dbReference type="EMBL" id="KIP52750.1"/>
    </source>
</evidence>
<keyword evidence="3" id="KW-0547">Nucleotide-binding</keyword>
<dbReference type="RefSeq" id="WP_042543774.1">
    <property type="nucleotide sequence ID" value="NZ_JXSQ01000007.1"/>
</dbReference>
<evidence type="ECO:0000259" key="5">
    <source>
        <dbReference type="PROSITE" id="PS50893"/>
    </source>
</evidence>
<comment type="caution">
    <text evidence="6">The sequence shown here is derived from an EMBL/GenBank/DDBJ whole genome shotgun (WGS) entry which is preliminary data.</text>
</comment>
<dbReference type="Gene3D" id="3.40.50.300">
    <property type="entry name" value="P-loop containing nucleotide triphosphate hydrolases"/>
    <property type="match status" value="1"/>
</dbReference>
<feature type="domain" description="ABC transporter" evidence="5">
    <location>
        <begin position="14"/>
        <end position="254"/>
    </location>
</feature>
<dbReference type="CDD" id="cd03257">
    <property type="entry name" value="ABC_NikE_OppD_transporters"/>
    <property type="match status" value="1"/>
</dbReference>
<reference evidence="6 7" key="1">
    <citation type="submission" date="2015-01" db="EMBL/GenBank/DDBJ databases">
        <title>Draft genome sequence of Leucobacter komagatae strain VKM ST2845.</title>
        <authorList>
            <person name="Karlyshev A.V."/>
            <person name="Kudryashova E.B."/>
        </authorList>
    </citation>
    <scope>NUCLEOTIDE SEQUENCE [LARGE SCALE GENOMIC DNA]</scope>
    <source>
        <strain evidence="6 7">VKM ST2845</strain>
    </source>
</reference>
<dbReference type="PANTHER" id="PTHR43776">
    <property type="entry name" value="TRANSPORT ATP-BINDING PROTEIN"/>
    <property type="match status" value="1"/>
</dbReference>
<evidence type="ECO:0000256" key="3">
    <source>
        <dbReference type="ARBA" id="ARBA00022741"/>
    </source>
</evidence>
<dbReference type="AlphaFoldDB" id="A0A0D0H6E3"/>
<dbReference type="PROSITE" id="PS50893">
    <property type="entry name" value="ABC_TRANSPORTER_2"/>
    <property type="match status" value="1"/>
</dbReference>
<dbReference type="InterPro" id="IPR003593">
    <property type="entry name" value="AAA+_ATPase"/>
</dbReference>
<dbReference type="OrthoDB" id="8481147at2"/>
<dbReference type="SUPFAM" id="SSF52540">
    <property type="entry name" value="P-loop containing nucleoside triphosphate hydrolases"/>
    <property type="match status" value="1"/>
</dbReference>
<keyword evidence="2" id="KW-0813">Transport</keyword>
<dbReference type="InterPro" id="IPR027417">
    <property type="entry name" value="P-loop_NTPase"/>
</dbReference>
<dbReference type="Pfam" id="PF00005">
    <property type="entry name" value="ABC_tran"/>
    <property type="match status" value="1"/>
</dbReference>
<keyword evidence="4" id="KW-0067">ATP-binding</keyword>
<dbReference type="InterPro" id="IPR017871">
    <property type="entry name" value="ABC_transporter-like_CS"/>
</dbReference>
<gene>
    <name evidence="6" type="ORF">SD72_07265</name>
</gene>
<dbReference type="GO" id="GO:0055085">
    <property type="term" value="P:transmembrane transport"/>
    <property type="evidence" value="ECO:0007669"/>
    <property type="project" value="UniProtKB-ARBA"/>
</dbReference>
<name>A0A0D0H6E3_9MICO</name>
<dbReference type="PANTHER" id="PTHR43776:SF7">
    <property type="entry name" value="D,D-DIPEPTIDE TRANSPORT ATP-BINDING PROTEIN DDPF-RELATED"/>
    <property type="match status" value="1"/>
</dbReference>
<sequence>MTEQNASAARQPLLRLDELSVQYKLPGRGVLTAVNGVSFELETQQVLGLVGESGCGKSTLARAVCGLEPIHSGSIRFNGAPIRTLGMRTRPKELLRIQMVFQNPYASLNPRRTVGSQIADGLRINPQKDSWSVAGLLDEVELPSDVQSRFPHQFSGGQRQRIAIARAIASGPQLLIGDEPIASLDASLQAKVASLMRRLALESGASMLFISHDLAVVRTIADDIAVMNKGEIVEHGPVEQVWRSPRDPYTQRLLAAIPAVDGLGTLPGLPDAA</sequence>
<keyword evidence="7" id="KW-1185">Reference proteome</keyword>
<dbReference type="PROSITE" id="PS00211">
    <property type="entry name" value="ABC_TRANSPORTER_1"/>
    <property type="match status" value="1"/>
</dbReference>
<evidence type="ECO:0000313" key="7">
    <source>
        <dbReference type="Proteomes" id="UP000032120"/>
    </source>
</evidence>
<dbReference type="GO" id="GO:0005524">
    <property type="term" value="F:ATP binding"/>
    <property type="evidence" value="ECO:0007669"/>
    <property type="project" value="UniProtKB-KW"/>
</dbReference>
<evidence type="ECO:0000256" key="2">
    <source>
        <dbReference type="ARBA" id="ARBA00022448"/>
    </source>
</evidence>
<comment type="similarity">
    <text evidence="1">Belongs to the ABC transporter superfamily.</text>
</comment>
<proteinExistence type="inferred from homology"/>
<accession>A0A0D0H6E3</accession>
<dbReference type="InterPro" id="IPR003439">
    <property type="entry name" value="ABC_transporter-like_ATP-bd"/>
</dbReference>
<evidence type="ECO:0000256" key="1">
    <source>
        <dbReference type="ARBA" id="ARBA00005417"/>
    </source>
</evidence>
<evidence type="ECO:0000256" key="4">
    <source>
        <dbReference type="ARBA" id="ARBA00022840"/>
    </source>
</evidence>
<dbReference type="EMBL" id="JXSQ01000007">
    <property type="protein sequence ID" value="KIP52750.1"/>
    <property type="molecule type" value="Genomic_DNA"/>
</dbReference>
<dbReference type="InterPro" id="IPR050319">
    <property type="entry name" value="ABC_transp_ATP-bind"/>
</dbReference>
<dbReference type="Proteomes" id="UP000032120">
    <property type="component" value="Unassembled WGS sequence"/>
</dbReference>
<organism evidence="6 7">
    <name type="scientific">Leucobacter komagatae</name>
    <dbReference type="NCBI Taxonomy" id="55969"/>
    <lineage>
        <taxon>Bacteria</taxon>
        <taxon>Bacillati</taxon>
        <taxon>Actinomycetota</taxon>
        <taxon>Actinomycetes</taxon>
        <taxon>Micrococcales</taxon>
        <taxon>Microbacteriaceae</taxon>
        <taxon>Leucobacter</taxon>
    </lineage>
</organism>
<dbReference type="GO" id="GO:0016887">
    <property type="term" value="F:ATP hydrolysis activity"/>
    <property type="evidence" value="ECO:0007669"/>
    <property type="project" value="InterPro"/>
</dbReference>
<dbReference type="SMART" id="SM00382">
    <property type="entry name" value="AAA"/>
    <property type="match status" value="1"/>
</dbReference>